<evidence type="ECO:0000256" key="3">
    <source>
        <dbReference type="ARBA" id="ARBA00023098"/>
    </source>
</evidence>
<dbReference type="InterPro" id="IPR016035">
    <property type="entry name" value="Acyl_Trfase/lysoPLipase"/>
</dbReference>
<feature type="short sequence motif" description="GXGXXG" evidence="4">
    <location>
        <begin position="21"/>
        <end position="26"/>
    </location>
</feature>
<dbReference type="PANTHER" id="PTHR14226:SF29">
    <property type="entry name" value="NEUROPATHY TARGET ESTERASE SWS"/>
    <property type="match status" value="1"/>
</dbReference>
<evidence type="ECO:0000313" key="7">
    <source>
        <dbReference type="Proteomes" id="UP000009222"/>
    </source>
</evidence>
<keyword evidence="7" id="KW-1185">Reference proteome</keyword>
<reference evidence="7" key="1">
    <citation type="submission" date="2009-12" db="EMBL/GenBank/DDBJ databases">
        <title>Complete sequence of Treponema azotonutricium strain ZAS-9.</title>
        <authorList>
            <person name="Tetu S.G."/>
            <person name="Matson E."/>
            <person name="Ren Q."/>
            <person name="Seshadri R."/>
            <person name="Elbourne L."/>
            <person name="Hassan K.A."/>
            <person name="Durkin A."/>
            <person name="Radune D."/>
            <person name="Mohamoud Y."/>
            <person name="Shay R."/>
            <person name="Jin S."/>
            <person name="Zhang X."/>
            <person name="Lucey K."/>
            <person name="Ballor N.R."/>
            <person name="Ottesen E."/>
            <person name="Rosenthal R."/>
            <person name="Allen A."/>
            <person name="Leadbetter J.R."/>
            <person name="Paulsen I.T."/>
        </authorList>
    </citation>
    <scope>NUCLEOTIDE SEQUENCE [LARGE SCALE GENOMIC DNA]</scope>
    <source>
        <strain evidence="7">ATCC BAA-888 / DSM 13862 / ZAS-9</strain>
    </source>
</reference>
<feature type="domain" description="PNPLA" evidence="5">
    <location>
        <begin position="17"/>
        <end position="205"/>
    </location>
</feature>
<keyword evidence="2 4" id="KW-0442">Lipid degradation</keyword>
<dbReference type="Gene3D" id="2.40.160.50">
    <property type="entry name" value="membrane protein fhac: a member of the omp85/tpsb transporter family"/>
    <property type="match status" value="1"/>
</dbReference>
<name>F5Y798_LEAAZ</name>
<organism evidence="6 7">
    <name type="scientific">Leadbettera azotonutricia (strain ATCC BAA-888 / DSM 13862 / ZAS-9)</name>
    <name type="common">Treponema azotonutricium</name>
    <dbReference type="NCBI Taxonomy" id="545695"/>
    <lineage>
        <taxon>Bacteria</taxon>
        <taxon>Pseudomonadati</taxon>
        <taxon>Spirochaetota</taxon>
        <taxon>Spirochaetia</taxon>
        <taxon>Spirochaetales</taxon>
        <taxon>Breznakiellaceae</taxon>
        <taxon>Leadbettera</taxon>
    </lineage>
</organism>
<dbReference type="HOGENOM" id="CLU_014750_1_0_12"/>
<dbReference type="PROSITE" id="PS51635">
    <property type="entry name" value="PNPLA"/>
    <property type="match status" value="1"/>
</dbReference>
<evidence type="ECO:0000256" key="1">
    <source>
        <dbReference type="ARBA" id="ARBA00022801"/>
    </source>
</evidence>
<feature type="active site" description="Proton acceptor" evidence="4">
    <location>
        <position position="192"/>
    </location>
</feature>
<keyword evidence="3 4" id="KW-0443">Lipid metabolism</keyword>
<reference evidence="6 7" key="2">
    <citation type="journal article" date="2011" name="ISME J.">
        <title>RNA-seq reveals cooperative metabolic interactions between two termite-gut spirochete species in co-culture.</title>
        <authorList>
            <person name="Rosenthal A.Z."/>
            <person name="Matson E.G."/>
            <person name="Eldar A."/>
            <person name="Leadbetter J.R."/>
        </authorList>
    </citation>
    <scope>NUCLEOTIDE SEQUENCE [LARGE SCALE GENOMIC DNA]</scope>
    <source>
        <strain evidence="7">ATCC BAA-888 / DSM 13862 / ZAS-9</strain>
    </source>
</reference>
<evidence type="ECO:0000256" key="4">
    <source>
        <dbReference type="PROSITE-ProRule" id="PRU01161"/>
    </source>
</evidence>
<accession>F5Y798</accession>
<dbReference type="GO" id="GO:0016787">
    <property type="term" value="F:hydrolase activity"/>
    <property type="evidence" value="ECO:0007669"/>
    <property type="project" value="UniProtKB-UniRule"/>
</dbReference>
<dbReference type="PANTHER" id="PTHR14226">
    <property type="entry name" value="NEUROPATHY TARGET ESTERASE/SWISS CHEESE D.MELANOGASTER"/>
    <property type="match status" value="1"/>
</dbReference>
<feature type="short sequence motif" description="GXSXG" evidence="4">
    <location>
        <begin position="48"/>
        <end position="52"/>
    </location>
</feature>
<dbReference type="GO" id="GO:0016042">
    <property type="term" value="P:lipid catabolic process"/>
    <property type="evidence" value="ECO:0007669"/>
    <property type="project" value="UniProtKB-UniRule"/>
</dbReference>
<dbReference type="Pfam" id="PF01734">
    <property type="entry name" value="Patatin"/>
    <property type="match status" value="1"/>
</dbReference>
<dbReference type="EMBL" id="CP001841">
    <property type="protein sequence ID" value="AEF81221.1"/>
    <property type="molecule type" value="Genomic_DNA"/>
</dbReference>
<feature type="active site" description="Nucleophile" evidence="4">
    <location>
        <position position="50"/>
    </location>
</feature>
<dbReference type="KEGG" id="taz:TREAZ_3537"/>
<dbReference type="InterPro" id="IPR050301">
    <property type="entry name" value="NTE"/>
</dbReference>
<feature type="short sequence motif" description="DGA/G" evidence="4">
    <location>
        <begin position="192"/>
        <end position="194"/>
    </location>
</feature>
<dbReference type="SUPFAM" id="SSF52151">
    <property type="entry name" value="FabD/lysophospholipase-like"/>
    <property type="match status" value="1"/>
</dbReference>
<evidence type="ECO:0000256" key="2">
    <source>
        <dbReference type="ARBA" id="ARBA00022963"/>
    </source>
</evidence>
<dbReference type="eggNOG" id="COG1752">
    <property type="taxonomic scope" value="Bacteria"/>
</dbReference>
<proteinExistence type="predicted"/>
<dbReference type="RefSeq" id="WP_015712041.1">
    <property type="nucleotide sequence ID" value="NC_015577.1"/>
</dbReference>
<dbReference type="STRING" id="545695.TREAZ_3537"/>
<protein>
    <submittedName>
        <fullName evidence="6">Phospholipase, patatin family</fullName>
    </submittedName>
</protein>
<dbReference type="Gene3D" id="3.40.1090.10">
    <property type="entry name" value="Cytosolic phospholipase A2 catalytic domain"/>
    <property type="match status" value="2"/>
</dbReference>
<evidence type="ECO:0000259" key="5">
    <source>
        <dbReference type="PROSITE" id="PS51635"/>
    </source>
</evidence>
<sequence>MGQRLNAQAEESPKVALVLGGGGAKGFVHIAILELLEELGIHVDMVAGVSSGAIVGGLYCAGYSPEMLREALSQLDWVSFFLDRPVSPFEDELAAQNLPLRFRLNGGFTPDWGKGYSTGETAYTLFKSLTVKIPSYIEFDKLPIPFAAGAVAVPEGRIEMIRRGDLAEAIRASMGIQGIFEPLPIDGQRYVDGGLLYNLPVREVRDMGYDVVIAVELFPLPERINTAPMDVLPMMNDLYSNRLSREQRDLADLVLMPDVQRFTTMDFSKAREIYSLAPGERERLKEALIGLKEKIASISESGVSGAAGTKTSIPAYGELPPIIPQGIAISGALPSDRSGIEKSFARLIRGKPLEQGKLSAFIREIYRTGNYRLVITRTDTRNGSALLDLQLYPDDKAKILLLAGGAYHGVLSSSSISKLSLSSGVQFLGLTGPGSALSLGSSVLDILSFRFMYLQPLSSRVFISVSGDIVRDQDIVIQGPLSNSGVVSQVLAASGSLKGGIRIGDHSALSIAPEIFWANTVDDQGASLAFVAALSFCTLDYHLFPSRGIYAQIGNTLYFPLPPDTGTHYDSLSLDLTGALPLSRKFSLIAMGGAETAFGLGEPSRLIPFGHFDEFDRVYFPHLAGRQPYAAHKAAASLALQFQPWKNLTILGGRMILSLSVAAGETTASWDEYKMDRIVWNGSFNMGIQLNKSFGLQFRAGAGGVGSQHAAPFISLDIGSF</sequence>
<dbReference type="AlphaFoldDB" id="F5Y798"/>
<dbReference type="eggNOG" id="COG4775">
    <property type="taxonomic scope" value="Bacteria"/>
</dbReference>
<gene>
    <name evidence="6" type="ordered locus">TREAZ_3537</name>
</gene>
<dbReference type="Proteomes" id="UP000009222">
    <property type="component" value="Chromosome"/>
</dbReference>
<evidence type="ECO:0000313" key="6">
    <source>
        <dbReference type="EMBL" id="AEF81221.1"/>
    </source>
</evidence>
<dbReference type="InParanoid" id="F5Y798"/>
<dbReference type="InterPro" id="IPR002641">
    <property type="entry name" value="PNPLA_dom"/>
</dbReference>
<keyword evidence="1 4" id="KW-0378">Hydrolase</keyword>